<dbReference type="SMART" id="SM00256">
    <property type="entry name" value="FBOX"/>
    <property type="match status" value="1"/>
</dbReference>
<organism evidence="2 3">
    <name type="scientific">Cardamine amara subsp. amara</name>
    <dbReference type="NCBI Taxonomy" id="228776"/>
    <lineage>
        <taxon>Eukaryota</taxon>
        <taxon>Viridiplantae</taxon>
        <taxon>Streptophyta</taxon>
        <taxon>Embryophyta</taxon>
        <taxon>Tracheophyta</taxon>
        <taxon>Spermatophyta</taxon>
        <taxon>Magnoliopsida</taxon>
        <taxon>eudicotyledons</taxon>
        <taxon>Gunneridae</taxon>
        <taxon>Pentapetalae</taxon>
        <taxon>rosids</taxon>
        <taxon>malvids</taxon>
        <taxon>Brassicales</taxon>
        <taxon>Brassicaceae</taxon>
        <taxon>Cardamineae</taxon>
        <taxon>Cardamine</taxon>
    </lineage>
</organism>
<dbReference type="InterPro" id="IPR036047">
    <property type="entry name" value="F-box-like_dom_sf"/>
</dbReference>
<comment type="caution">
    <text evidence="2">The sequence shown here is derived from an EMBL/GenBank/DDBJ whole genome shotgun (WGS) entry which is preliminary data.</text>
</comment>
<dbReference type="PROSITE" id="PS50181">
    <property type="entry name" value="FBOX"/>
    <property type="match status" value="1"/>
</dbReference>
<dbReference type="Proteomes" id="UP001558713">
    <property type="component" value="Unassembled WGS sequence"/>
</dbReference>
<evidence type="ECO:0000259" key="1">
    <source>
        <dbReference type="PROSITE" id="PS50181"/>
    </source>
</evidence>
<dbReference type="AlphaFoldDB" id="A0ABD0ZIF1"/>
<dbReference type="EMBL" id="JBANAX010000757">
    <property type="protein sequence ID" value="KAL1194258.1"/>
    <property type="molecule type" value="Genomic_DNA"/>
</dbReference>
<feature type="domain" description="F-box" evidence="1">
    <location>
        <begin position="1"/>
        <end position="44"/>
    </location>
</feature>
<dbReference type="InterPro" id="IPR001810">
    <property type="entry name" value="F-box_dom"/>
</dbReference>
<keyword evidence="3" id="KW-1185">Reference proteome</keyword>
<sequence length="384" mass="44759">MSNLPRDLTEEVLCRVPFICLRTVRATCKKWNTLSKDLSFVKKHVACQAKSAAAVASVREFMVVVMMDYRVYLMSIYLHNDDVESCIKPQGKLICLDDEVDDISQVFHCDGLLLCITKYNIRLTVWNPYWGIIRQIEPTHNFHILERYSYALGYDKSSKSYKILMFVDFVYPEIDFKIYDFNSDSWRVLDVTLQDWSISEFNLGVSLKGNTYWFASENYSETSETYVDDFLVCFDFTSETFGPRLPLPVYEYPYNVSLSIVREEQLALLYQPWDDTSHIEIWITTKIEPNTVSWNSKVFLTANIQQLIHPQFQFTNASFFIHEEKKVAVVFDKGKLKNCFNTRYNRAYIFGVDGSLKEVDLVECANSMCYPRVCSYVPSSVQLN</sequence>
<gene>
    <name evidence="2" type="ORF">V5N11_025981</name>
</gene>
<dbReference type="Pfam" id="PF00646">
    <property type="entry name" value="F-box"/>
    <property type="match status" value="1"/>
</dbReference>
<dbReference type="InterPro" id="IPR017451">
    <property type="entry name" value="F-box-assoc_interact_dom"/>
</dbReference>
<protein>
    <submittedName>
        <fullName evidence="2">F-box protein</fullName>
    </submittedName>
</protein>
<accession>A0ABD0ZIF1</accession>
<dbReference type="Pfam" id="PF07734">
    <property type="entry name" value="FBA_1"/>
    <property type="match status" value="1"/>
</dbReference>
<dbReference type="NCBIfam" id="TIGR01640">
    <property type="entry name" value="F_box_assoc_1"/>
    <property type="match status" value="1"/>
</dbReference>
<reference evidence="2 3" key="1">
    <citation type="submission" date="2024-04" db="EMBL/GenBank/DDBJ databases">
        <title>Genome assembly C_amara_ONT_v2.</title>
        <authorList>
            <person name="Yant L."/>
            <person name="Moore C."/>
            <person name="Slenker M."/>
        </authorList>
    </citation>
    <scope>NUCLEOTIDE SEQUENCE [LARGE SCALE GENOMIC DNA]</scope>
    <source>
        <tissue evidence="2">Leaf</tissue>
    </source>
</reference>
<dbReference type="InterPro" id="IPR050233">
    <property type="entry name" value="A_thaliana_F-box"/>
</dbReference>
<name>A0ABD0ZIF1_CARAN</name>
<evidence type="ECO:0000313" key="2">
    <source>
        <dbReference type="EMBL" id="KAL1194258.1"/>
    </source>
</evidence>
<dbReference type="PANTHER" id="PTHR47993:SF289">
    <property type="entry name" value="F-BOX ASSOCIATED UBIQUITINATION EFFECTOR FAMILY PROTEIN"/>
    <property type="match status" value="1"/>
</dbReference>
<dbReference type="InterPro" id="IPR006527">
    <property type="entry name" value="F-box-assoc_dom_typ1"/>
</dbReference>
<proteinExistence type="predicted"/>
<dbReference type="PANTHER" id="PTHR47993">
    <property type="entry name" value="OS09G0372900 PROTEIN-RELATED"/>
    <property type="match status" value="1"/>
</dbReference>
<evidence type="ECO:0000313" key="3">
    <source>
        <dbReference type="Proteomes" id="UP001558713"/>
    </source>
</evidence>
<dbReference type="SUPFAM" id="SSF81383">
    <property type="entry name" value="F-box domain"/>
    <property type="match status" value="1"/>
</dbReference>